<reference evidence="5" key="1">
    <citation type="journal article" date="2023" name="Mol. Phylogenet. Evol.">
        <title>Genome-scale phylogeny and comparative genomics of the fungal order Sordariales.</title>
        <authorList>
            <person name="Hensen N."/>
            <person name="Bonometti L."/>
            <person name="Westerberg I."/>
            <person name="Brannstrom I.O."/>
            <person name="Guillou S."/>
            <person name="Cros-Aarteil S."/>
            <person name="Calhoun S."/>
            <person name="Haridas S."/>
            <person name="Kuo A."/>
            <person name="Mondo S."/>
            <person name="Pangilinan J."/>
            <person name="Riley R."/>
            <person name="LaButti K."/>
            <person name="Andreopoulos B."/>
            <person name="Lipzen A."/>
            <person name="Chen C."/>
            <person name="Yan M."/>
            <person name="Daum C."/>
            <person name="Ng V."/>
            <person name="Clum A."/>
            <person name="Steindorff A."/>
            <person name="Ohm R.A."/>
            <person name="Martin F."/>
            <person name="Silar P."/>
            <person name="Natvig D.O."/>
            <person name="Lalanne C."/>
            <person name="Gautier V."/>
            <person name="Ament-Velasquez S.L."/>
            <person name="Kruys A."/>
            <person name="Hutchinson M.I."/>
            <person name="Powell A.J."/>
            <person name="Barry K."/>
            <person name="Miller A.N."/>
            <person name="Grigoriev I.V."/>
            <person name="Debuchy R."/>
            <person name="Gladieux P."/>
            <person name="Hiltunen Thoren M."/>
            <person name="Johannesson H."/>
        </authorList>
    </citation>
    <scope>NUCLEOTIDE SEQUENCE</scope>
    <source>
        <strain evidence="5">CBS 958.72</strain>
    </source>
</reference>
<dbReference type="GO" id="GO:0005743">
    <property type="term" value="C:mitochondrial inner membrane"/>
    <property type="evidence" value="ECO:0007669"/>
    <property type="project" value="UniProtKB-SubCell"/>
</dbReference>
<protein>
    <recommendedName>
        <fullName evidence="3">COX assembly mitochondrial protein</fullName>
    </recommendedName>
</protein>
<proteinExistence type="inferred from homology"/>
<keyword evidence="3" id="KW-0999">Mitochondrion inner membrane</keyword>
<sequence length="197" mass="22096">MAAMAGSSNTASGNGNGNGGSTEERLPMPSNNPLPLSASQEAQVRDIFYARVRSKCADEIKAFADCALGRTFSAPFLCRPPLHVMNSCMKSHATPAEQDAAREDWFAQRAQRARERERKGRRKAEQEAFLREWWGLPEKDRDEARREMEKLKRGERMGGFLGPNRRRIIERGVAVLDDEGERMIGKKDGEDSGTARR</sequence>
<gene>
    <name evidence="5" type="ORF">B0T24DRAFT_715557</name>
</gene>
<comment type="subcellular location">
    <subcellularLocation>
        <location evidence="3">Mitochondrion inner membrane</location>
    </subcellularLocation>
</comment>
<organism evidence="5 6">
    <name type="scientific">Lasiosphaeria ovina</name>
    <dbReference type="NCBI Taxonomy" id="92902"/>
    <lineage>
        <taxon>Eukaryota</taxon>
        <taxon>Fungi</taxon>
        <taxon>Dikarya</taxon>
        <taxon>Ascomycota</taxon>
        <taxon>Pezizomycotina</taxon>
        <taxon>Sordariomycetes</taxon>
        <taxon>Sordariomycetidae</taxon>
        <taxon>Sordariales</taxon>
        <taxon>Lasiosphaeriaceae</taxon>
        <taxon>Lasiosphaeria</taxon>
    </lineage>
</organism>
<keyword evidence="6" id="KW-1185">Reference proteome</keyword>
<evidence type="ECO:0000256" key="4">
    <source>
        <dbReference type="SAM" id="MobiDB-lite"/>
    </source>
</evidence>
<feature type="compositionally biased region" description="Low complexity" evidence="4">
    <location>
        <begin position="1"/>
        <end position="13"/>
    </location>
</feature>
<dbReference type="Proteomes" id="UP001287356">
    <property type="component" value="Unassembled WGS sequence"/>
</dbReference>
<evidence type="ECO:0000256" key="3">
    <source>
        <dbReference type="RuleBase" id="RU364104"/>
    </source>
</evidence>
<keyword evidence="3" id="KW-0143">Chaperone</keyword>
<feature type="region of interest" description="Disordered" evidence="4">
    <location>
        <begin position="1"/>
        <end position="39"/>
    </location>
</feature>
<reference evidence="5" key="2">
    <citation type="submission" date="2023-06" db="EMBL/GenBank/DDBJ databases">
        <authorList>
            <consortium name="Lawrence Berkeley National Laboratory"/>
            <person name="Haridas S."/>
            <person name="Hensen N."/>
            <person name="Bonometti L."/>
            <person name="Westerberg I."/>
            <person name="Brannstrom I.O."/>
            <person name="Guillou S."/>
            <person name="Cros-Aarteil S."/>
            <person name="Calhoun S."/>
            <person name="Kuo A."/>
            <person name="Mondo S."/>
            <person name="Pangilinan J."/>
            <person name="Riley R."/>
            <person name="Labutti K."/>
            <person name="Andreopoulos B."/>
            <person name="Lipzen A."/>
            <person name="Chen C."/>
            <person name="Yanf M."/>
            <person name="Daum C."/>
            <person name="Ng V."/>
            <person name="Clum A."/>
            <person name="Steindorff A."/>
            <person name="Ohm R."/>
            <person name="Martin F."/>
            <person name="Silar P."/>
            <person name="Natvig D."/>
            <person name="Lalanne C."/>
            <person name="Gautier V."/>
            <person name="Ament-Velasquez S.L."/>
            <person name="Kruys A."/>
            <person name="Hutchinson M.I."/>
            <person name="Powell A.J."/>
            <person name="Barry K."/>
            <person name="Miller A.N."/>
            <person name="Grigoriev I.V."/>
            <person name="Debuchy R."/>
            <person name="Gladieux P."/>
            <person name="Thoren M.H."/>
            <person name="Johannesson H."/>
        </authorList>
    </citation>
    <scope>NUCLEOTIDE SEQUENCE</scope>
    <source>
        <strain evidence="5">CBS 958.72</strain>
    </source>
</reference>
<accession>A0AAE0NLF1</accession>
<dbReference type="InterPro" id="IPR013892">
    <property type="entry name" value="Cyt_c_biogenesis_Cmc1-like"/>
</dbReference>
<evidence type="ECO:0000256" key="2">
    <source>
        <dbReference type="ARBA" id="ARBA00023157"/>
    </source>
</evidence>
<comment type="caution">
    <text evidence="5">The sequence shown here is derived from an EMBL/GenBank/DDBJ whole genome shotgun (WGS) entry which is preliminary data.</text>
</comment>
<dbReference type="PANTHER" id="PTHR22977:SF5">
    <property type="entry name" value="COX ASSEMBLY MITOCHONDRIAL PROTEIN HOMOLOG"/>
    <property type="match status" value="1"/>
</dbReference>
<dbReference type="PANTHER" id="PTHR22977">
    <property type="entry name" value="COX ASSEMBLY MITOCHONDRIAL PROTEIN"/>
    <property type="match status" value="1"/>
</dbReference>
<feature type="compositionally biased region" description="Low complexity" evidence="4">
    <location>
        <begin position="27"/>
        <end position="37"/>
    </location>
</feature>
<keyword evidence="2" id="KW-1015">Disulfide bond</keyword>
<dbReference type="EMBL" id="JAULSN010000001">
    <property type="protein sequence ID" value="KAK3383712.1"/>
    <property type="molecule type" value="Genomic_DNA"/>
</dbReference>
<comment type="similarity">
    <text evidence="1 3">Belongs to the CMC family.</text>
</comment>
<comment type="function">
    <text evidence="3">Required for mitochondrial cytochrome c oxidase (COX) assembly and respiration.</text>
</comment>
<keyword evidence="3" id="KW-0472">Membrane</keyword>
<evidence type="ECO:0000256" key="1">
    <source>
        <dbReference type="ARBA" id="ARBA00007347"/>
    </source>
</evidence>
<dbReference type="AlphaFoldDB" id="A0AAE0NLF1"/>
<keyword evidence="3" id="KW-0496">Mitochondrion</keyword>
<evidence type="ECO:0000313" key="6">
    <source>
        <dbReference type="Proteomes" id="UP001287356"/>
    </source>
</evidence>
<name>A0AAE0NLF1_9PEZI</name>
<evidence type="ECO:0000313" key="5">
    <source>
        <dbReference type="EMBL" id="KAK3383712.1"/>
    </source>
</evidence>
<dbReference type="Pfam" id="PF08583">
    <property type="entry name" value="Cmc1"/>
    <property type="match status" value="1"/>
</dbReference>